<dbReference type="GO" id="GO:0004519">
    <property type="term" value="F:endonuclease activity"/>
    <property type="evidence" value="ECO:0007669"/>
    <property type="project" value="UniProtKB-KW"/>
</dbReference>
<feature type="domain" description="Endonuclease/exonuclease/phosphatase" evidence="1">
    <location>
        <begin position="5"/>
        <end position="213"/>
    </location>
</feature>
<dbReference type="PANTHER" id="PTHR14859:SF15">
    <property type="entry name" value="ENDONUCLEASE_EXONUCLEASE_PHOSPHATASE DOMAIN-CONTAINING PROTEIN"/>
    <property type="match status" value="1"/>
</dbReference>
<dbReference type="InterPro" id="IPR036691">
    <property type="entry name" value="Endo/exonu/phosph_ase_sf"/>
</dbReference>
<evidence type="ECO:0000259" key="1">
    <source>
        <dbReference type="Pfam" id="PF03372"/>
    </source>
</evidence>
<accession>A0ABW5DU47</accession>
<organism evidence="2 3">
    <name type="scientific">Lacibacterium aquatile</name>
    <dbReference type="NCBI Taxonomy" id="1168082"/>
    <lineage>
        <taxon>Bacteria</taxon>
        <taxon>Pseudomonadati</taxon>
        <taxon>Pseudomonadota</taxon>
        <taxon>Alphaproteobacteria</taxon>
        <taxon>Rhodospirillales</taxon>
        <taxon>Rhodospirillaceae</taxon>
    </lineage>
</organism>
<dbReference type="RefSeq" id="WP_379877264.1">
    <property type="nucleotide sequence ID" value="NZ_JBHUIP010000012.1"/>
</dbReference>
<keyword evidence="2" id="KW-0255">Endonuclease</keyword>
<evidence type="ECO:0000313" key="3">
    <source>
        <dbReference type="Proteomes" id="UP001597295"/>
    </source>
</evidence>
<name>A0ABW5DU47_9PROT</name>
<dbReference type="Pfam" id="PF03372">
    <property type="entry name" value="Exo_endo_phos"/>
    <property type="match status" value="1"/>
</dbReference>
<dbReference type="InterPro" id="IPR051916">
    <property type="entry name" value="GPI-anchor_lipid_remodeler"/>
</dbReference>
<sequence length="223" mass="24946">MRIFSWNIHAGIGPDRRYDLSRIIDLIRGHEPDIIALQEVDSRGRRAEEAPLTALKQGLGDHAAEARTIAAPDGHYGHVLISRWPMREIQLHDLSVGRREPRCAIDAQVQTPLGTLRVIATHLGLGRGERNRQIDTLRALLSGSQQPTILLGDFNDWDGSVRRRLADLLPSGTGHRTFPAWRPLLRLDRVHVDRQVTILKSWVDPAARQASDHLPVIADIAQA</sequence>
<reference evidence="3" key="1">
    <citation type="journal article" date="2019" name="Int. J. Syst. Evol. Microbiol.">
        <title>The Global Catalogue of Microorganisms (GCM) 10K type strain sequencing project: providing services to taxonomists for standard genome sequencing and annotation.</title>
        <authorList>
            <consortium name="The Broad Institute Genomics Platform"/>
            <consortium name="The Broad Institute Genome Sequencing Center for Infectious Disease"/>
            <person name="Wu L."/>
            <person name="Ma J."/>
        </authorList>
    </citation>
    <scope>NUCLEOTIDE SEQUENCE [LARGE SCALE GENOMIC DNA]</scope>
    <source>
        <strain evidence="3">CGMCC 1.19062</strain>
    </source>
</reference>
<evidence type="ECO:0000313" key="2">
    <source>
        <dbReference type="EMBL" id="MFD2264213.1"/>
    </source>
</evidence>
<dbReference type="InterPro" id="IPR005135">
    <property type="entry name" value="Endo/exonuclease/phosphatase"/>
</dbReference>
<dbReference type="Proteomes" id="UP001597295">
    <property type="component" value="Unassembled WGS sequence"/>
</dbReference>
<keyword evidence="3" id="KW-1185">Reference proteome</keyword>
<dbReference type="Gene3D" id="3.60.10.10">
    <property type="entry name" value="Endonuclease/exonuclease/phosphatase"/>
    <property type="match status" value="1"/>
</dbReference>
<keyword evidence="2" id="KW-0378">Hydrolase</keyword>
<comment type="caution">
    <text evidence="2">The sequence shown here is derived from an EMBL/GenBank/DDBJ whole genome shotgun (WGS) entry which is preliminary data.</text>
</comment>
<protein>
    <submittedName>
        <fullName evidence="2">Endonuclease/exonuclease/phosphatase family protein</fullName>
    </submittedName>
</protein>
<dbReference type="PANTHER" id="PTHR14859">
    <property type="entry name" value="CALCOFLUOR WHITE HYPERSENSITIVE PROTEIN PRECURSOR"/>
    <property type="match status" value="1"/>
</dbReference>
<proteinExistence type="predicted"/>
<gene>
    <name evidence="2" type="ORF">ACFSM5_15025</name>
</gene>
<dbReference type="EMBL" id="JBHUIP010000012">
    <property type="protein sequence ID" value="MFD2264213.1"/>
    <property type="molecule type" value="Genomic_DNA"/>
</dbReference>
<dbReference type="SUPFAM" id="SSF56219">
    <property type="entry name" value="DNase I-like"/>
    <property type="match status" value="1"/>
</dbReference>
<keyword evidence="2" id="KW-0540">Nuclease</keyword>